<evidence type="ECO:0000256" key="5">
    <source>
        <dbReference type="ARBA" id="ARBA00023237"/>
    </source>
</evidence>
<sequence length="512" mass="56742">MKKINQFIVVVCSLGVLFSCSDQLDLQPLDRLTTDTFYKTRADFDGAIFASYSSIQDFWGTSTETLSERGEFWKISVAITDDVAADAVNADGITRDVDALQIRAADTPYAAVYTQIYEGIYRANIVLDRLDAENELTADDKTVLAAEAKFLRAWFHFQAMKLFGTPPAALGVITDINAQALPNASRDDLFAAILSDFADAEAGLPEVWDSGNTGRATSWAASSYIGKVNVWKEDWPAAITALGNVVNNGPYMLMPNYEDNFNFDTENNAESIFEIQFGGPFSDDNIWVFDDTHSEDFKASQGIARSYYWDAGGNGVPGGKNGWFAPTEDLLNAYEPGDVRLPFVLYHDGDTYYSYDGGGQIVLPYDTTWSSTSLTSSKYQGAHNTVDGNRSPNGQSEFNNERWFRFAELKLLYAEALIEGGGDLGIAEQQINDVRNRAGLGDLAVGADLLTAMRQEKRVELAFEPHRWFDITRWGIGSQVFGANWNDRLNVFPFPLTEIERSNGVLNQNPGY</sequence>
<dbReference type="InterPro" id="IPR011990">
    <property type="entry name" value="TPR-like_helical_dom_sf"/>
</dbReference>
<evidence type="ECO:0000259" key="6">
    <source>
        <dbReference type="Pfam" id="PF07980"/>
    </source>
</evidence>
<organism evidence="8 9">
    <name type="scientific">Maribacter orientalis</name>
    <dbReference type="NCBI Taxonomy" id="228957"/>
    <lineage>
        <taxon>Bacteria</taxon>
        <taxon>Pseudomonadati</taxon>
        <taxon>Bacteroidota</taxon>
        <taxon>Flavobacteriia</taxon>
        <taxon>Flavobacteriales</taxon>
        <taxon>Flavobacteriaceae</taxon>
        <taxon>Maribacter</taxon>
    </lineage>
</organism>
<dbReference type="AlphaFoldDB" id="A0A1H7F3L3"/>
<keyword evidence="4" id="KW-0472">Membrane</keyword>
<feature type="domain" description="SusD-like N-terminal" evidence="7">
    <location>
        <begin position="100"/>
        <end position="228"/>
    </location>
</feature>
<reference evidence="9" key="1">
    <citation type="submission" date="2016-10" db="EMBL/GenBank/DDBJ databases">
        <authorList>
            <person name="Varghese N."/>
            <person name="Submissions S."/>
        </authorList>
    </citation>
    <scope>NUCLEOTIDE SEQUENCE [LARGE SCALE GENOMIC DNA]</scope>
    <source>
        <strain evidence="9">DSM 16471</strain>
    </source>
</reference>
<keyword evidence="5" id="KW-0998">Cell outer membrane</keyword>
<dbReference type="STRING" id="228957.SAMN04488008_10150"/>
<dbReference type="Pfam" id="PF07980">
    <property type="entry name" value="SusD_RagB"/>
    <property type="match status" value="1"/>
</dbReference>
<evidence type="ECO:0000256" key="3">
    <source>
        <dbReference type="ARBA" id="ARBA00022729"/>
    </source>
</evidence>
<feature type="domain" description="RagB/SusD" evidence="6">
    <location>
        <begin position="297"/>
        <end position="486"/>
    </location>
</feature>
<dbReference type="Gene3D" id="1.25.40.390">
    <property type="match status" value="1"/>
</dbReference>
<evidence type="ECO:0000313" key="9">
    <source>
        <dbReference type="Proteomes" id="UP000198990"/>
    </source>
</evidence>
<keyword evidence="3" id="KW-0732">Signal</keyword>
<dbReference type="InterPro" id="IPR033985">
    <property type="entry name" value="SusD-like_N"/>
</dbReference>
<evidence type="ECO:0000313" key="8">
    <source>
        <dbReference type="EMBL" id="SEK20736.1"/>
    </source>
</evidence>
<evidence type="ECO:0000256" key="1">
    <source>
        <dbReference type="ARBA" id="ARBA00004442"/>
    </source>
</evidence>
<dbReference type="RefSeq" id="WP_091618582.1">
    <property type="nucleotide sequence ID" value="NZ_FNZN01000001.1"/>
</dbReference>
<dbReference type="InterPro" id="IPR012944">
    <property type="entry name" value="SusD_RagB_dom"/>
</dbReference>
<comment type="subcellular location">
    <subcellularLocation>
        <location evidence="1">Cell outer membrane</location>
    </subcellularLocation>
</comment>
<evidence type="ECO:0000256" key="2">
    <source>
        <dbReference type="ARBA" id="ARBA00006275"/>
    </source>
</evidence>
<evidence type="ECO:0000259" key="7">
    <source>
        <dbReference type="Pfam" id="PF14322"/>
    </source>
</evidence>
<name>A0A1H7F3L3_9FLAO</name>
<dbReference type="Pfam" id="PF14322">
    <property type="entry name" value="SusD-like_3"/>
    <property type="match status" value="1"/>
</dbReference>
<dbReference type="EMBL" id="FNZN01000001">
    <property type="protein sequence ID" value="SEK20736.1"/>
    <property type="molecule type" value="Genomic_DNA"/>
</dbReference>
<evidence type="ECO:0000256" key="4">
    <source>
        <dbReference type="ARBA" id="ARBA00023136"/>
    </source>
</evidence>
<dbReference type="OrthoDB" id="5694214at2"/>
<accession>A0A1H7F3L3</accession>
<comment type="similarity">
    <text evidence="2">Belongs to the SusD family.</text>
</comment>
<protein>
    <submittedName>
        <fullName evidence="8">Starch-binding associating with outer membrane</fullName>
    </submittedName>
</protein>
<proteinExistence type="inferred from homology"/>
<dbReference type="Proteomes" id="UP000198990">
    <property type="component" value="Unassembled WGS sequence"/>
</dbReference>
<dbReference type="PROSITE" id="PS51257">
    <property type="entry name" value="PROKAR_LIPOPROTEIN"/>
    <property type="match status" value="1"/>
</dbReference>
<gene>
    <name evidence="8" type="ORF">SAMN04488008_10150</name>
</gene>
<dbReference type="GO" id="GO:0009279">
    <property type="term" value="C:cell outer membrane"/>
    <property type="evidence" value="ECO:0007669"/>
    <property type="project" value="UniProtKB-SubCell"/>
</dbReference>
<dbReference type="SUPFAM" id="SSF48452">
    <property type="entry name" value="TPR-like"/>
    <property type="match status" value="1"/>
</dbReference>
<keyword evidence="9" id="KW-1185">Reference proteome</keyword>